<dbReference type="RefSeq" id="WP_041055282.1">
    <property type="nucleotide sequence ID" value="NZ_JXRR01000008.1"/>
</dbReference>
<reference evidence="2 3" key="1">
    <citation type="submission" date="2015-01" db="EMBL/GenBank/DDBJ databases">
        <title>Jeotgalibacillus campisalis genome sequencing.</title>
        <authorList>
            <person name="Goh K.M."/>
            <person name="Chan K.-G."/>
            <person name="Yaakop A.S."/>
            <person name="Ee R."/>
            <person name="Gan H.M."/>
            <person name="Chan C.S."/>
        </authorList>
    </citation>
    <scope>NUCLEOTIDE SEQUENCE [LARGE SCALE GENOMIC DNA]</scope>
    <source>
        <strain evidence="2 3">SF-57</strain>
    </source>
</reference>
<feature type="transmembrane region" description="Helical" evidence="1">
    <location>
        <begin position="50"/>
        <end position="70"/>
    </location>
</feature>
<evidence type="ECO:0000256" key="1">
    <source>
        <dbReference type="SAM" id="Phobius"/>
    </source>
</evidence>
<evidence type="ECO:0000313" key="3">
    <source>
        <dbReference type="Proteomes" id="UP000031972"/>
    </source>
</evidence>
<comment type="caution">
    <text evidence="2">The sequence shown here is derived from an EMBL/GenBank/DDBJ whole genome shotgun (WGS) entry which is preliminary data.</text>
</comment>
<gene>
    <name evidence="2" type="ORF">KR50_08760</name>
</gene>
<dbReference type="OrthoDB" id="2429151at2"/>
<organism evidence="2 3">
    <name type="scientific">Jeotgalibacillus campisalis</name>
    <dbReference type="NCBI Taxonomy" id="220754"/>
    <lineage>
        <taxon>Bacteria</taxon>
        <taxon>Bacillati</taxon>
        <taxon>Bacillota</taxon>
        <taxon>Bacilli</taxon>
        <taxon>Bacillales</taxon>
        <taxon>Caryophanaceae</taxon>
        <taxon>Jeotgalibacillus</taxon>
    </lineage>
</organism>
<accession>A0A0C2RL95</accession>
<feature type="transmembrane region" description="Helical" evidence="1">
    <location>
        <begin position="9"/>
        <end position="30"/>
    </location>
</feature>
<keyword evidence="1" id="KW-0472">Membrane</keyword>
<proteinExistence type="predicted"/>
<protein>
    <submittedName>
        <fullName evidence="2">Uncharacterized protein</fullName>
    </submittedName>
</protein>
<keyword evidence="1" id="KW-1133">Transmembrane helix</keyword>
<keyword evidence="3" id="KW-1185">Reference proteome</keyword>
<dbReference type="EMBL" id="JXRR01000008">
    <property type="protein sequence ID" value="KIL50995.1"/>
    <property type="molecule type" value="Genomic_DNA"/>
</dbReference>
<keyword evidence="1" id="KW-0812">Transmembrane</keyword>
<dbReference type="PATRIC" id="fig|220754.4.peg.896"/>
<dbReference type="AlphaFoldDB" id="A0A0C2RL95"/>
<evidence type="ECO:0000313" key="2">
    <source>
        <dbReference type="EMBL" id="KIL50995.1"/>
    </source>
</evidence>
<sequence length="82" mass="8988">MTRHHFDRLVTTSIISIAIGFLLIFCSTSWGSGIGEFDSDLKINSYITNFLVAGGIIASFGLLIAAYLLIQFSTAPEKEEDE</sequence>
<name>A0A0C2RL95_9BACL</name>
<dbReference type="Proteomes" id="UP000031972">
    <property type="component" value="Unassembled WGS sequence"/>
</dbReference>